<feature type="region of interest" description="Disordered" evidence="1">
    <location>
        <begin position="151"/>
        <end position="171"/>
    </location>
</feature>
<organism evidence="3 4">
    <name type="scientific">Williamsia sterculiae</name>
    <dbReference type="NCBI Taxonomy" id="1344003"/>
    <lineage>
        <taxon>Bacteria</taxon>
        <taxon>Bacillati</taxon>
        <taxon>Actinomycetota</taxon>
        <taxon>Actinomycetes</taxon>
        <taxon>Mycobacteriales</taxon>
        <taxon>Nocardiaceae</taxon>
        <taxon>Williamsia</taxon>
    </lineage>
</organism>
<dbReference type="OrthoDB" id="4382066at2"/>
<accession>A0A1N7GVC6</accession>
<feature type="region of interest" description="Disordered" evidence="1">
    <location>
        <begin position="303"/>
        <end position="322"/>
    </location>
</feature>
<keyword evidence="4" id="KW-1185">Reference proteome</keyword>
<dbReference type="InterPro" id="IPR057746">
    <property type="entry name" value="CpnT-like_N"/>
</dbReference>
<name>A0A1N7GVC6_9NOCA</name>
<protein>
    <recommendedName>
        <fullName evidence="2">Outer membrane channel protein CpnT-like N-terminal domain-containing protein</fullName>
    </recommendedName>
</protein>
<evidence type="ECO:0000313" key="4">
    <source>
        <dbReference type="Proteomes" id="UP000186218"/>
    </source>
</evidence>
<dbReference type="AlphaFoldDB" id="A0A1N7GVC6"/>
<dbReference type="STRING" id="1344003.SAMN05445060_3131"/>
<gene>
    <name evidence="3" type="ORF">SAMN05445060_3131</name>
</gene>
<feature type="domain" description="Outer membrane channel protein CpnT-like N-terminal" evidence="2">
    <location>
        <begin position="3"/>
        <end position="126"/>
    </location>
</feature>
<evidence type="ECO:0000313" key="3">
    <source>
        <dbReference type="EMBL" id="SIS16551.1"/>
    </source>
</evidence>
<evidence type="ECO:0000256" key="1">
    <source>
        <dbReference type="SAM" id="MobiDB-lite"/>
    </source>
</evidence>
<dbReference type="Pfam" id="PF25547">
    <property type="entry name" value="WXG100_2"/>
    <property type="match status" value="1"/>
</dbReference>
<dbReference type="Proteomes" id="UP000186218">
    <property type="component" value="Unassembled WGS sequence"/>
</dbReference>
<reference evidence="3 4" key="1">
    <citation type="submission" date="2017-01" db="EMBL/GenBank/DDBJ databases">
        <authorList>
            <person name="Mah S.A."/>
            <person name="Swanson W.J."/>
            <person name="Moy G.W."/>
            <person name="Vacquier V.D."/>
        </authorList>
    </citation>
    <scope>NUCLEOTIDE SEQUENCE [LARGE SCALE GENOMIC DNA]</scope>
    <source>
        <strain evidence="3 4">CPCC 203464</strain>
    </source>
</reference>
<dbReference type="RefSeq" id="WP_076481271.1">
    <property type="nucleotide sequence ID" value="NZ_FTNT01000010.1"/>
</dbReference>
<evidence type="ECO:0000259" key="2">
    <source>
        <dbReference type="Pfam" id="PF25547"/>
    </source>
</evidence>
<sequence>MISPPSDVADAVARLAGDRWPSVDEDALRGFAARYRSMADRLVEVALRSHEADGTGVVGRAGAAHEQVYRQLIAEDGPMATAARGFRSSAASIDAFADVVEDTKKRMIVIAAMSERDAAQTHLASVAGMAEPAATVPSSGKYAMTAAADDYDDKSHHAGQDQNGQPQAGGGMMPMGGIPAMLGGAAGVAVAARAAAGGGVDHEISSDVAEFLRHRARELQSALPADVAGRVRMAVGLGQDGSGGYAVVVGTSEHNGYLRPGVTTEPDESVVGLAGDPEGAVVEKLRGHGLEVTAVASGIGEPVVAGDSLGFDDDDAGDPDQG</sequence>
<proteinExistence type="predicted"/>
<dbReference type="EMBL" id="FTNT01000010">
    <property type="protein sequence ID" value="SIS16551.1"/>
    <property type="molecule type" value="Genomic_DNA"/>
</dbReference>
<feature type="compositionally biased region" description="Acidic residues" evidence="1">
    <location>
        <begin position="310"/>
        <end position="322"/>
    </location>
</feature>